<keyword evidence="2" id="KW-1185">Reference proteome</keyword>
<evidence type="ECO:0008006" key="3">
    <source>
        <dbReference type="Google" id="ProtNLM"/>
    </source>
</evidence>
<reference evidence="1" key="1">
    <citation type="submission" date="2009-01" db="EMBL/GenBank/DDBJ databases">
        <title>Complete sequence of Anaeromyxobacter dehalogenans 2CP-1.</title>
        <authorList>
            <consortium name="US DOE Joint Genome Institute"/>
            <person name="Lucas S."/>
            <person name="Copeland A."/>
            <person name="Lapidus A."/>
            <person name="Glavina del Rio T."/>
            <person name="Dalin E."/>
            <person name="Tice H."/>
            <person name="Bruce D."/>
            <person name="Goodwin L."/>
            <person name="Pitluck S."/>
            <person name="Saunders E."/>
            <person name="Brettin T."/>
            <person name="Detter J.C."/>
            <person name="Han C."/>
            <person name="Larimer F."/>
            <person name="Land M."/>
            <person name="Hauser L."/>
            <person name="Kyrpides N."/>
            <person name="Ovchinnikova G."/>
            <person name="Beliaev A.S."/>
            <person name="Richardson P."/>
        </authorList>
    </citation>
    <scope>NUCLEOTIDE SEQUENCE</scope>
    <source>
        <strain evidence="1">2CP-1</strain>
    </source>
</reference>
<dbReference type="AlphaFoldDB" id="B8JDF2"/>
<organism evidence="1 2">
    <name type="scientific">Anaeromyxobacter dehalogenans (strain ATCC BAA-258 / DSM 21875 / 2CP-1)</name>
    <dbReference type="NCBI Taxonomy" id="455488"/>
    <lineage>
        <taxon>Bacteria</taxon>
        <taxon>Pseudomonadati</taxon>
        <taxon>Myxococcota</taxon>
        <taxon>Myxococcia</taxon>
        <taxon>Myxococcales</taxon>
        <taxon>Cystobacterineae</taxon>
        <taxon>Anaeromyxobacteraceae</taxon>
        <taxon>Anaeromyxobacter</taxon>
    </lineage>
</organism>
<dbReference type="KEGG" id="acp:A2cp1_2664"/>
<dbReference type="Proteomes" id="UP000007089">
    <property type="component" value="Chromosome"/>
</dbReference>
<protein>
    <recommendedName>
        <fullName evidence="3">SurA domain protein</fullName>
    </recommendedName>
</protein>
<evidence type="ECO:0000313" key="1">
    <source>
        <dbReference type="EMBL" id="ACL66001.1"/>
    </source>
</evidence>
<accession>B8JDF2</accession>
<dbReference type="HOGENOM" id="CLU_1248486_0_0_7"/>
<sequence>MGPMLLTLLLAAAAAAPSPPPGARVVEQVVAVVRNPAGAAPRPITLTRLEAEARVALVSRGGAEAAFRSLDVEVLRATLDWLLDEMLVADESARLRLDAVDREALEPALRRFRGRFADDDAYRRFLARFELGEEDVAASLARTLEVERYLGTRVGRGVRVGDDEVDAALRARGAAAPSAGSRDAVRAGLAEARARAQAQELVRELRGRAEIRVLDPALRREPARGS</sequence>
<gene>
    <name evidence="1" type="ordered locus">A2cp1_2664</name>
</gene>
<evidence type="ECO:0000313" key="2">
    <source>
        <dbReference type="Proteomes" id="UP000007089"/>
    </source>
</evidence>
<proteinExistence type="predicted"/>
<dbReference type="SUPFAM" id="SSF109998">
    <property type="entry name" value="Triger factor/SurA peptide-binding domain-like"/>
    <property type="match status" value="1"/>
</dbReference>
<dbReference type="InterPro" id="IPR027304">
    <property type="entry name" value="Trigger_fact/SurA_dom_sf"/>
</dbReference>
<dbReference type="EMBL" id="CP001359">
    <property type="protein sequence ID" value="ACL66001.1"/>
    <property type="molecule type" value="Genomic_DNA"/>
</dbReference>
<dbReference type="Gene3D" id="1.10.4030.10">
    <property type="entry name" value="Porin chaperone SurA, peptide-binding domain"/>
    <property type="match status" value="1"/>
</dbReference>
<name>B8JDF2_ANAD2</name>